<accession>A0A8X6LTW7</accession>
<sequence length="71" mass="8242">MHWHTPSTHAKPIPFKVEACHCSYISSHGNISALNLIRSRLILKEKRVQAWIQFGSEIENYWINPPQDSTK</sequence>
<organism evidence="1 2">
    <name type="scientific">Trichonephila clavata</name>
    <name type="common">Joro spider</name>
    <name type="synonym">Nephila clavata</name>
    <dbReference type="NCBI Taxonomy" id="2740835"/>
    <lineage>
        <taxon>Eukaryota</taxon>
        <taxon>Metazoa</taxon>
        <taxon>Ecdysozoa</taxon>
        <taxon>Arthropoda</taxon>
        <taxon>Chelicerata</taxon>
        <taxon>Arachnida</taxon>
        <taxon>Araneae</taxon>
        <taxon>Araneomorphae</taxon>
        <taxon>Entelegynae</taxon>
        <taxon>Araneoidea</taxon>
        <taxon>Nephilidae</taxon>
        <taxon>Trichonephila</taxon>
    </lineage>
</organism>
<reference evidence="1" key="1">
    <citation type="submission" date="2020-07" db="EMBL/GenBank/DDBJ databases">
        <title>Multicomponent nature underlies the extraordinary mechanical properties of spider dragline silk.</title>
        <authorList>
            <person name="Kono N."/>
            <person name="Nakamura H."/>
            <person name="Mori M."/>
            <person name="Yoshida Y."/>
            <person name="Ohtoshi R."/>
            <person name="Malay A.D."/>
            <person name="Moran D.A.P."/>
            <person name="Tomita M."/>
            <person name="Numata K."/>
            <person name="Arakawa K."/>
        </authorList>
    </citation>
    <scope>NUCLEOTIDE SEQUENCE</scope>
</reference>
<dbReference type="EMBL" id="BMAO01027916">
    <property type="protein sequence ID" value="GFR20502.1"/>
    <property type="molecule type" value="Genomic_DNA"/>
</dbReference>
<gene>
    <name evidence="1" type="ORF">TNCT_134461</name>
</gene>
<proteinExistence type="predicted"/>
<keyword evidence="2" id="KW-1185">Reference proteome</keyword>
<dbReference type="Proteomes" id="UP000887116">
    <property type="component" value="Unassembled WGS sequence"/>
</dbReference>
<evidence type="ECO:0000313" key="2">
    <source>
        <dbReference type="Proteomes" id="UP000887116"/>
    </source>
</evidence>
<dbReference type="AlphaFoldDB" id="A0A8X6LTW7"/>
<comment type="caution">
    <text evidence="1">The sequence shown here is derived from an EMBL/GenBank/DDBJ whole genome shotgun (WGS) entry which is preliminary data.</text>
</comment>
<evidence type="ECO:0000313" key="1">
    <source>
        <dbReference type="EMBL" id="GFR20502.1"/>
    </source>
</evidence>
<name>A0A8X6LTW7_TRICU</name>
<protein>
    <submittedName>
        <fullName evidence="1">Uncharacterized protein</fullName>
    </submittedName>
</protein>